<organism evidence="2 3">
    <name type="scientific">[Bacillus] enclensis</name>
    <dbReference type="NCBI Taxonomy" id="1402860"/>
    <lineage>
        <taxon>Bacteria</taxon>
        <taxon>Bacillati</taxon>
        <taxon>Bacillota</taxon>
        <taxon>Bacilli</taxon>
        <taxon>Bacillales</taxon>
        <taxon>Bacillaceae</taxon>
        <taxon>Rossellomorea</taxon>
    </lineage>
</organism>
<gene>
    <name evidence="2" type="ORF">GA0061094_0499</name>
</gene>
<evidence type="ECO:0008006" key="4">
    <source>
        <dbReference type="Google" id="ProtNLM"/>
    </source>
</evidence>
<name>A0A0V8HL30_9BACI</name>
<keyword evidence="1" id="KW-1133">Transmembrane helix</keyword>
<dbReference type="Proteomes" id="UP000181997">
    <property type="component" value="Unassembled WGS sequence"/>
</dbReference>
<feature type="transmembrane region" description="Helical" evidence="1">
    <location>
        <begin position="31"/>
        <end position="51"/>
    </location>
</feature>
<reference evidence="3" key="1">
    <citation type="submission" date="2016-08" db="EMBL/GenBank/DDBJ databases">
        <authorList>
            <person name="Varghese N."/>
            <person name="Submissions Spin"/>
        </authorList>
    </citation>
    <scope>NUCLEOTIDE SEQUENCE [LARGE SCALE GENOMIC DNA]</scope>
    <source>
        <strain evidence="3">SGD-1123</strain>
    </source>
</reference>
<keyword evidence="1" id="KW-0472">Membrane</keyword>
<accession>A0A0V8HL30</accession>
<dbReference type="EMBL" id="FMAU01000001">
    <property type="protein sequence ID" value="SCB78816.1"/>
    <property type="molecule type" value="Genomic_DNA"/>
</dbReference>
<keyword evidence="1" id="KW-0812">Transmembrane</keyword>
<protein>
    <recommendedName>
        <fullName evidence="4">YesK-like protein</fullName>
    </recommendedName>
</protein>
<keyword evidence="3" id="KW-1185">Reference proteome</keyword>
<dbReference type="AlphaFoldDB" id="A0A0V8HL30"/>
<evidence type="ECO:0000313" key="3">
    <source>
        <dbReference type="Proteomes" id="UP000181997"/>
    </source>
</evidence>
<feature type="transmembrane region" description="Helical" evidence="1">
    <location>
        <begin position="63"/>
        <end position="84"/>
    </location>
</feature>
<dbReference type="RefSeq" id="WP_058297385.1">
    <property type="nucleotide sequence ID" value="NZ_FMAU01000001.1"/>
</dbReference>
<sequence length="92" mass="9850">MSYIYLILAGIVIATGFQVLQKYTKSNSFFHVAFFLILAILSVLTWMISLAAGGWTGISLTSLALNALILSISGLCSSFILSFLTGSRGKVP</sequence>
<proteinExistence type="predicted"/>
<evidence type="ECO:0000256" key="1">
    <source>
        <dbReference type="SAM" id="Phobius"/>
    </source>
</evidence>
<evidence type="ECO:0000313" key="2">
    <source>
        <dbReference type="EMBL" id="SCB78816.1"/>
    </source>
</evidence>